<feature type="domain" description="YknX-like C-terminal permuted SH3-like" evidence="5">
    <location>
        <begin position="340"/>
        <end position="407"/>
    </location>
</feature>
<dbReference type="Pfam" id="PF25876">
    <property type="entry name" value="HH_MFP_RND"/>
    <property type="match status" value="1"/>
</dbReference>
<dbReference type="AlphaFoldDB" id="A0A1N7KUR1"/>
<evidence type="ECO:0000256" key="3">
    <source>
        <dbReference type="SAM" id="Coils"/>
    </source>
</evidence>
<evidence type="ECO:0000259" key="5">
    <source>
        <dbReference type="Pfam" id="PF25989"/>
    </source>
</evidence>
<dbReference type="Gene3D" id="2.40.30.170">
    <property type="match status" value="1"/>
</dbReference>
<dbReference type="GO" id="GO:0030313">
    <property type="term" value="C:cell envelope"/>
    <property type="evidence" value="ECO:0007669"/>
    <property type="project" value="UniProtKB-SubCell"/>
</dbReference>
<dbReference type="PANTHER" id="PTHR32347:SF29">
    <property type="entry name" value="UPF0194 MEMBRANE PROTEIN YBHG"/>
    <property type="match status" value="1"/>
</dbReference>
<gene>
    <name evidence="6" type="ORF">SAMN05421795_102180</name>
</gene>
<dbReference type="Gene3D" id="2.40.50.100">
    <property type="match status" value="1"/>
</dbReference>
<sequence length="412" mass="43377">MPFTARRLSRPFLILSTLVLVGGVLAWAFRAQPVMVDLGQVSRGPLALTIDEDGRTRVRDSYVVSTPVEGRLLRVTLRPGDPVTANSTVLARMRPTNPAVLDVRTREQARAAVAAAEAGLEVARADLEAAEADLDLAEADRARARALAGSGTVSQAALDRAESAARAAEARRHTARAAIAQRQAELQTARAQLIGFEDRGLVAALEAQLGDEIPILSPIDGRVLRVIQEDETILPAGAPLLEVGNVAEGLEVVVELLSADAVRVRAGDPVRIEEWGGPAPLAGTVERIEPFGITKTSALGVEEQRVTAVVRLDSPAEARAGLGHGYRVEARIVIWQAEAALKLPSGAVVRGADGPSVFVMQDGRAERRAITLGPDNGIEAAVTAGLAAGETVVLYPPAGLRTGDAITRRVVD</sequence>
<evidence type="ECO:0000256" key="1">
    <source>
        <dbReference type="ARBA" id="ARBA00004196"/>
    </source>
</evidence>
<comment type="subcellular location">
    <subcellularLocation>
        <location evidence="1">Cell envelope</location>
    </subcellularLocation>
</comment>
<proteinExistence type="predicted"/>
<dbReference type="InterPro" id="IPR050465">
    <property type="entry name" value="UPF0194_transport"/>
</dbReference>
<dbReference type="STRING" id="407234.SAMN05421795_102180"/>
<evidence type="ECO:0000313" key="6">
    <source>
        <dbReference type="EMBL" id="SIS65236.1"/>
    </source>
</evidence>
<protein>
    <submittedName>
        <fullName evidence="6">HlyD family secretion protein</fullName>
    </submittedName>
</protein>
<evidence type="ECO:0000313" key="7">
    <source>
        <dbReference type="Proteomes" id="UP000186098"/>
    </source>
</evidence>
<evidence type="ECO:0000256" key="2">
    <source>
        <dbReference type="ARBA" id="ARBA00023054"/>
    </source>
</evidence>
<dbReference type="Proteomes" id="UP000186098">
    <property type="component" value="Unassembled WGS sequence"/>
</dbReference>
<evidence type="ECO:0000259" key="4">
    <source>
        <dbReference type="Pfam" id="PF25876"/>
    </source>
</evidence>
<dbReference type="SUPFAM" id="SSF56954">
    <property type="entry name" value="Outer membrane efflux proteins (OEP)"/>
    <property type="match status" value="1"/>
</dbReference>
<dbReference type="RefSeq" id="WP_076363888.1">
    <property type="nucleotide sequence ID" value="NZ_FTOM01000002.1"/>
</dbReference>
<dbReference type="InterPro" id="IPR058637">
    <property type="entry name" value="YknX-like_C"/>
</dbReference>
<dbReference type="Pfam" id="PF25989">
    <property type="entry name" value="YknX_C"/>
    <property type="match status" value="1"/>
</dbReference>
<dbReference type="PANTHER" id="PTHR32347">
    <property type="entry name" value="EFFLUX SYSTEM COMPONENT YKNX-RELATED"/>
    <property type="match status" value="1"/>
</dbReference>
<dbReference type="OrthoDB" id="9791520at2"/>
<dbReference type="InterPro" id="IPR058624">
    <property type="entry name" value="MdtA-like_HH"/>
</dbReference>
<name>A0A1N7KUR1_9RHOB</name>
<dbReference type="Gene3D" id="2.40.420.20">
    <property type="match status" value="1"/>
</dbReference>
<reference evidence="7" key="1">
    <citation type="submission" date="2017-01" db="EMBL/GenBank/DDBJ databases">
        <authorList>
            <person name="Varghese N."/>
            <person name="Submissions S."/>
        </authorList>
    </citation>
    <scope>NUCLEOTIDE SEQUENCE [LARGE SCALE GENOMIC DNA]</scope>
    <source>
        <strain evidence="7">DSM 18714</strain>
    </source>
</reference>
<accession>A0A1N7KUR1</accession>
<dbReference type="EMBL" id="FTOM01000002">
    <property type="protein sequence ID" value="SIS65236.1"/>
    <property type="molecule type" value="Genomic_DNA"/>
</dbReference>
<feature type="domain" description="Multidrug resistance protein MdtA-like alpha-helical hairpin" evidence="4">
    <location>
        <begin position="120"/>
        <end position="187"/>
    </location>
</feature>
<keyword evidence="7" id="KW-1185">Reference proteome</keyword>
<organism evidence="6 7">
    <name type="scientific">Phaeovulum vinaykumarii</name>
    <dbReference type="NCBI Taxonomy" id="407234"/>
    <lineage>
        <taxon>Bacteria</taxon>
        <taxon>Pseudomonadati</taxon>
        <taxon>Pseudomonadota</taxon>
        <taxon>Alphaproteobacteria</taxon>
        <taxon>Rhodobacterales</taxon>
        <taxon>Paracoccaceae</taxon>
        <taxon>Phaeovulum</taxon>
    </lineage>
</organism>
<dbReference type="Gene3D" id="1.10.287.470">
    <property type="entry name" value="Helix hairpin bin"/>
    <property type="match status" value="1"/>
</dbReference>
<feature type="coiled-coil region" evidence="3">
    <location>
        <begin position="106"/>
        <end position="178"/>
    </location>
</feature>
<keyword evidence="2 3" id="KW-0175">Coiled coil</keyword>